<comment type="caution">
    <text evidence="1">The sequence shown here is derived from an EMBL/GenBank/DDBJ whole genome shotgun (WGS) entry which is preliminary data.</text>
</comment>
<proteinExistence type="predicted"/>
<accession>A0ABT3NWQ9</accession>
<evidence type="ECO:0000313" key="1">
    <source>
        <dbReference type="EMBL" id="MCW8086609.1"/>
    </source>
</evidence>
<organism evidence="1 2">
    <name type="scientific">Sabulicella glaciei</name>
    <dbReference type="NCBI Taxonomy" id="2984948"/>
    <lineage>
        <taxon>Bacteria</taxon>
        <taxon>Pseudomonadati</taxon>
        <taxon>Pseudomonadota</taxon>
        <taxon>Alphaproteobacteria</taxon>
        <taxon>Acetobacterales</taxon>
        <taxon>Acetobacteraceae</taxon>
        <taxon>Sabulicella</taxon>
    </lineage>
</organism>
<protein>
    <submittedName>
        <fullName evidence="1">Uncharacterized protein</fullName>
    </submittedName>
</protein>
<dbReference type="RefSeq" id="WP_301590688.1">
    <property type="nucleotide sequence ID" value="NZ_JAPFQI010000010.1"/>
</dbReference>
<keyword evidence="2" id="KW-1185">Reference proteome</keyword>
<dbReference type="EMBL" id="JAPFQI010000010">
    <property type="protein sequence ID" value="MCW8086609.1"/>
    <property type="molecule type" value="Genomic_DNA"/>
</dbReference>
<dbReference type="Proteomes" id="UP001526430">
    <property type="component" value="Unassembled WGS sequence"/>
</dbReference>
<reference evidence="1 2" key="1">
    <citation type="submission" date="2022-10" db="EMBL/GenBank/DDBJ databases">
        <title>Roseococcus glaciei nov., sp. nov., isolated from glacier.</title>
        <authorList>
            <person name="Liu Q."/>
            <person name="Xin Y.-H."/>
        </authorList>
    </citation>
    <scope>NUCLEOTIDE SEQUENCE [LARGE SCALE GENOMIC DNA]</scope>
    <source>
        <strain evidence="1 2">MDT2-1-1</strain>
    </source>
</reference>
<evidence type="ECO:0000313" key="2">
    <source>
        <dbReference type="Proteomes" id="UP001526430"/>
    </source>
</evidence>
<gene>
    <name evidence="1" type="ORF">OF850_13310</name>
</gene>
<sequence>MSATLPDFIVPVPPELSRRCWECAFDLGAEHSSRIGSGALWHAFQSIVTERDPELLTWAECSLLLRAHRHLRGTRA</sequence>
<name>A0ABT3NWQ9_9PROT</name>